<evidence type="ECO:0000256" key="4">
    <source>
        <dbReference type="SAM" id="MobiDB-lite"/>
    </source>
</evidence>
<dbReference type="EMBL" id="CAJVQB010015701">
    <property type="protein sequence ID" value="CAG8776089.1"/>
    <property type="molecule type" value="Genomic_DNA"/>
</dbReference>
<keyword evidence="1 3" id="KW-0238">DNA-binding</keyword>
<dbReference type="SUPFAM" id="SSF47095">
    <property type="entry name" value="HMG-box"/>
    <property type="match status" value="1"/>
</dbReference>
<dbReference type="InterPro" id="IPR036910">
    <property type="entry name" value="HMG_box_dom_sf"/>
</dbReference>
<dbReference type="Gene3D" id="1.10.30.10">
    <property type="entry name" value="High mobility group box domain"/>
    <property type="match status" value="1"/>
</dbReference>
<evidence type="ECO:0000313" key="6">
    <source>
        <dbReference type="EMBL" id="CAG8776089.1"/>
    </source>
</evidence>
<evidence type="ECO:0000313" key="7">
    <source>
        <dbReference type="Proteomes" id="UP000789901"/>
    </source>
</evidence>
<organism evidence="6 7">
    <name type="scientific">Gigaspora margarita</name>
    <dbReference type="NCBI Taxonomy" id="4874"/>
    <lineage>
        <taxon>Eukaryota</taxon>
        <taxon>Fungi</taxon>
        <taxon>Fungi incertae sedis</taxon>
        <taxon>Mucoromycota</taxon>
        <taxon>Glomeromycotina</taxon>
        <taxon>Glomeromycetes</taxon>
        <taxon>Diversisporales</taxon>
        <taxon>Gigasporaceae</taxon>
        <taxon>Gigaspora</taxon>
    </lineage>
</organism>
<keyword evidence="7" id="KW-1185">Reference proteome</keyword>
<gene>
    <name evidence="6" type="ORF">GMARGA_LOCUS19083</name>
</gene>
<feature type="compositionally biased region" description="Basic and acidic residues" evidence="4">
    <location>
        <begin position="234"/>
        <end position="243"/>
    </location>
</feature>
<dbReference type="PANTHER" id="PTHR10270:SF161">
    <property type="entry name" value="SEX-DETERMINING REGION Y PROTEIN"/>
    <property type="match status" value="1"/>
</dbReference>
<dbReference type="Proteomes" id="UP000789901">
    <property type="component" value="Unassembled WGS sequence"/>
</dbReference>
<sequence>MNSDKKLSNLPYATVQRIPSSRTATAATISSTKNSEAVSKASSSLRYINQDELLSLFEQRKGSQYFIPDGYEPILIPRDSQLQPVATLLQNNKGLQQQRSLQKQQLKIQQANQNSAAPGVVVVNKPLTQLVSSINCNMNPTQPDVRFPHLVLARASTPTPRGGAVTKATKPKKPPRPPNAFILYRRSKQQAIVAANEGISNNEVSKQVGEMWHKEPLEEKMKFQRQADAAKLEHMRKYPEYKYRPRRPHEKRRRTKRSNNLLFQHQLNHSIDQNTSTDTINNVDTGFEYFEDESRRNSIQDINELDYDEFNYDQMSVYDNVSNMVEESNQTQYPLNSCSPSTSPNEYVRVDTTTSFDFMMEGVSPDSESDATTYGFFDYGYQSHPSESFDYMQYPFDFNALIQSTSNIDS</sequence>
<dbReference type="PANTHER" id="PTHR10270">
    <property type="entry name" value="SOX TRANSCRIPTION FACTOR"/>
    <property type="match status" value="1"/>
</dbReference>
<dbReference type="SMART" id="SM00398">
    <property type="entry name" value="HMG"/>
    <property type="match status" value="1"/>
</dbReference>
<dbReference type="InterPro" id="IPR009071">
    <property type="entry name" value="HMG_box_dom"/>
</dbReference>
<protein>
    <submittedName>
        <fullName evidence="6">9812_t:CDS:1</fullName>
    </submittedName>
</protein>
<feature type="region of interest" description="Disordered" evidence="4">
    <location>
        <begin position="234"/>
        <end position="257"/>
    </location>
</feature>
<dbReference type="Pfam" id="PF00505">
    <property type="entry name" value="HMG_box"/>
    <property type="match status" value="1"/>
</dbReference>
<reference evidence="6 7" key="1">
    <citation type="submission" date="2021-06" db="EMBL/GenBank/DDBJ databases">
        <authorList>
            <person name="Kallberg Y."/>
            <person name="Tangrot J."/>
            <person name="Rosling A."/>
        </authorList>
    </citation>
    <scope>NUCLEOTIDE SEQUENCE [LARGE SCALE GENOMIC DNA]</scope>
    <source>
        <strain evidence="6 7">120-4 pot B 10/14</strain>
    </source>
</reference>
<dbReference type="CDD" id="cd01389">
    <property type="entry name" value="HMG-box_ROX1-like"/>
    <property type="match status" value="1"/>
</dbReference>
<evidence type="ECO:0000256" key="3">
    <source>
        <dbReference type="PROSITE-ProRule" id="PRU00267"/>
    </source>
</evidence>
<proteinExistence type="predicted"/>
<evidence type="ECO:0000259" key="5">
    <source>
        <dbReference type="PROSITE" id="PS50118"/>
    </source>
</evidence>
<dbReference type="InterPro" id="IPR050140">
    <property type="entry name" value="SRY-related_HMG-box_TF-like"/>
</dbReference>
<feature type="DNA-binding region" description="HMG box" evidence="3">
    <location>
        <begin position="174"/>
        <end position="242"/>
    </location>
</feature>
<comment type="caution">
    <text evidence="6">The sequence shown here is derived from an EMBL/GenBank/DDBJ whole genome shotgun (WGS) entry which is preliminary data.</text>
</comment>
<accession>A0ABN7VI91</accession>
<feature type="domain" description="HMG box" evidence="5">
    <location>
        <begin position="174"/>
        <end position="242"/>
    </location>
</feature>
<name>A0ABN7VI91_GIGMA</name>
<keyword evidence="2" id="KW-0804">Transcription</keyword>
<dbReference type="PROSITE" id="PS50118">
    <property type="entry name" value="HMG_BOX_2"/>
    <property type="match status" value="1"/>
</dbReference>
<keyword evidence="3" id="KW-0539">Nucleus</keyword>
<feature type="region of interest" description="Disordered" evidence="4">
    <location>
        <begin position="156"/>
        <end position="178"/>
    </location>
</feature>
<evidence type="ECO:0000256" key="2">
    <source>
        <dbReference type="ARBA" id="ARBA00023163"/>
    </source>
</evidence>
<evidence type="ECO:0000256" key="1">
    <source>
        <dbReference type="ARBA" id="ARBA00023125"/>
    </source>
</evidence>
<feature type="compositionally biased region" description="Basic residues" evidence="4">
    <location>
        <begin position="244"/>
        <end position="257"/>
    </location>
</feature>